<organism evidence="1 2">
    <name type="scientific">Hygrophoropsis aurantiaca</name>
    <dbReference type="NCBI Taxonomy" id="72124"/>
    <lineage>
        <taxon>Eukaryota</taxon>
        <taxon>Fungi</taxon>
        <taxon>Dikarya</taxon>
        <taxon>Basidiomycota</taxon>
        <taxon>Agaricomycotina</taxon>
        <taxon>Agaricomycetes</taxon>
        <taxon>Agaricomycetidae</taxon>
        <taxon>Boletales</taxon>
        <taxon>Coniophorineae</taxon>
        <taxon>Hygrophoropsidaceae</taxon>
        <taxon>Hygrophoropsis</taxon>
    </lineage>
</organism>
<protein>
    <submittedName>
        <fullName evidence="1">Ribosomal protein S10 domain-containing protein</fullName>
    </submittedName>
</protein>
<proteinExistence type="predicted"/>
<evidence type="ECO:0000313" key="2">
    <source>
        <dbReference type="Proteomes" id="UP000790377"/>
    </source>
</evidence>
<comment type="caution">
    <text evidence="1">The sequence shown here is derived from an EMBL/GenBank/DDBJ whole genome shotgun (WGS) entry which is preliminary data.</text>
</comment>
<keyword evidence="1" id="KW-0687">Ribonucleoprotein</keyword>
<reference evidence="1" key="1">
    <citation type="journal article" date="2021" name="New Phytol.">
        <title>Evolutionary innovations through gain and loss of genes in the ectomycorrhizal Boletales.</title>
        <authorList>
            <person name="Wu G."/>
            <person name="Miyauchi S."/>
            <person name="Morin E."/>
            <person name="Kuo A."/>
            <person name="Drula E."/>
            <person name="Varga T."/>
            <person name="Kohler A."/>
            <person name="Feng B."/>
            <person name="Cao Y."/>
            <person name="Lipzen A."/>
            <person name="Daum C."/>
            <person name="Hundley H."/>
            <person name="Pangilinan J."/>
            <person name="Johnson J."/>
            <person name="Barry K."/>
            <person name="LaButti K."/>
            <person name="Ng V."/>
            <person name="Ahrendt S."/>
            <person name="Min B."/>
            <person name="Choi I.G."/>
            <person name="Park H."/>
            <person name="Plett J.M."/>
            <person name="Magnuson J."/>
            <person name="Spatafora J.W."/>
            <person name="Nagy L.G."/>
            <person name="Henrissat B."/>
            <person name="Grigoriev I.V."/>
            <person name="Yang Z.L."/>
            <person name="Xu J."/>
            <person name="Martin F.M."/>
        </authorList>
    </citation>
    <scope>NUCLEOTIDE SEQUENCE</scope>
    <source>
        <strain evidence="1">ATCC 28755</strain>
    </source>
</reference>
<evidence type="ECO:0000313" key="1">
    <source>
        <dbReference type="EMBL" id="KAH7904504.1"/>
    </source>
</evidence>
<sequence>MSSTAATTPTPTSPPIFTEADYASTIIHGRSLYPPLIHPVSHTPTPAALLHLRAYTPAPLALFSHFALHAASALAIPTSPHPVMLPTQRTLWTVPRGPFVHKKSQENFKRVVHRRAIKAWDADPEVVGRWIAYLVKHRMPGVGMRFTRWEGAPVGVGENVFGEVEGALRKPHAQRVQALADKIVLESLEQPEH</sequence>
<name>A0ACB7ZUZ6_9AGAM</name>
<keyword evidence="2" id="KW-1185">Reference proteome</keyword>
<dbReference type="EMBL" id="MU268452">
    <property type="protein sequence ID" value="KAH7904504.1"/>
    <property type="molecule type" value="Genomic_DNA"/>
</dbReference>
<gene>
    <name evidence="1" type="ORF">BJ138DRAFT_1130927</name>
</gene>
<dbReference type="Proteomes" id="UP000790377">
    <property type="component" value="Unassembled WGS sequence"/>
</dbReference>
<accession>A0ACB7ZUZ6</accession>
<keyword evidence="1" id="KW-0689">Ribosomal protein</keyword>